<feature type="transmembrane region" description="Helical" evidence="1">
    <location>
        <begin position="95"/>
        <end position="122"/>
    </location>
</feature>
<evidence type="ECO:0000256" key="1">
    <source>
        <dbReference type="SAM" id="Phobius"/>
    </source>
</evidence>
<keyword evidence="3" id="KW-1185">Reference proteome</keyword>
<gene>
    <name evidence="2" type="ORF">DET54_107148</name>
</gene>
<evidence type="ECO:0000313" key="2">
    <source>
        <dbReference type="EMBL" id="RAI94612.1"/>
    </source>
</evidence>
<comment type="caution">
    <text evidence="2">The sequence shown here is derived from an EMBL/GenBank/DDBJ whole genome shotgun (WGS) entry which is preliminary data.</text>
</comment>
<feature type="transmembrane region" description="Helical" evidence="1">
    <location>
        <begin position="41"/>
        <end position="58"/>
    </location>
</feature>
<keyword evidence="1" id="KW-1133">Transmembrane helix</keyword>
<dbReference type="Proteomes" id="UP000248827">
    <property type="component" value="Unassembled WGS sequence"/>
</dbReference>
<protein>
    <submittedName>
        <fullName evidence="2">Uncharacterized protein DUF2809</fullName>
    </submittedName>
</protein>
<sequence>MMKAFFKERLVYFFAVILTMAAGLASRHFGELLPDFVREHFGDALWAAMIYFGIRMIWINRSKELALIVSLLFSWAVECSQMIQTPWLNEVRSTLLGALILGRGFLVMDLLRYAVGILCVYGMDRYFLRNKKAR</sequence>
<keyword evidence="1" id="KW-0812">Transmembrane</keyword>
<reference evidence="2 3" key="1">
    <citation type="submission" date="2018-06" db="EMBL/GenBank/DDBJ databases">
        <title>Freshwater and sediment microbial communities from various areas in North America, analyzing microbe dynamics in response to fracking.</title>
        <authorList>
            <person name="Lamendella R."/>
        </authorList>
    </citation>
    <scope>NUCLEOTIDE SEQUENCE [LARGE SCALE GENOMIC DNA]</scope>
    <source>
        <strain evidence="2 3">NG-13</strain>
    </source>
</reference>
<keyword evidence="1" id="KW-0472">Membrane</keyword>
<evidence type="ECO:0000313" key="3">
    <source>
        <dbReference type="Proteomes" id="UP000248827"/>
    </source>
</evidence>
<name>A0ABX9BJ93_9BACL</name>
<proteinExistence type="predicted"/>
<dbReference type="InterPro" id="IPR021257">
    <property type="entry name" value="DUF2809"/>
</dbReference>
<dbReference type="Pfam" id="PF10990">
    <property type="entry name" value="DUF2809"/>
    <property type="match status" value="1"/>
</dbReference>
<dbReference type="EMBL" id="QLLI01000007">
    <property type="protein sequence ID" value="RAI94612.1"/>
    <property type="molecule type" value="Genomic_DNA"/>
</dbReference>
<organism evidence="2 3">
    <name type="scientific">Paenibacillus pabuli</name>
    <dbReference type="NCBI Taxonomy" id="1472"/>
    <lineage>
        <taxon>Bacteria</taxon>
        <taxon>Bacillati</taxon>
        <taxon>Bacillota</taxon>
        <taxon>Bacilli</taxon>
        <taxon>Bacillales</taxon>
        <taxon>Paenibacillaceae</taxon>
        <taxon>Paenibacillus</taxon>
    </lineage>
</organism>
<dbReference type="RefSeq" id="WP_111620135.1">
    <property type="nucleotide sequence ID" value="NZ_QLLI01000007.1"/>
</dbReference>
<feature type="transmembrane region" description="Helical" evidence="1">
    <location>
        <begin position="65"/>
        <end position="83"/>
    </location>
</feature>
<accession>A0ABX9BJ93</accession>